<accession>A0ABR2S139</accession>
<reference evidence="1 2" key="1">
    <citation type="journal article" date="2024" name="G3 (Bethesda)">
        <title>Genome assembly of Hibiscus sabdariffa L. provides insights into metabolisms of medicinal natural products.</title>
        <authorList>
            <person name="Kim T."/>
        </authorList>
    </citation>
    <scope>NUCLEOTIDE SEQUENCE [LARGE SCALE GENOMIC DNA]</scope>
    <source>
        <strain evidence="1">TK-2024</strain>
        <tissue evidence="1">Old leaves</tissue>
    </source>
</reference>
<dbReference type="Proteomes" id="UP001396334">
    <property type="component" value="Unassembled WGS sequence"/>
</dbReference>
<gene>
    <name evidence="1" type="ORF">V6N11_033731</name>
</gene>
<sequence>MVISPSWRRYGYERLLKCLASHRLVLVVSPRRHADCAHPNHHGKFSFLLSQRFPRWSATPFARSLFVTTCGARPRPLLELLLRFVHPLIWMLFALPLDRFVLVLLCRHSVCAYVRLAHAVLAEAAAPEEALTRGTCPCRAPTVSLAGTCMHHLAFGRFPMPRCALGAHLFTHGWPALCLASAGPFLAMMRTSWPPICMAGQAFGLLASTLSWLDMCLPLQTWPPRPPRFSIPVPLLPQSLQPQLSPQLQVLRCRPLRCPSRPLSVPPQSRLPPRLRPRHYWIPFLPLRM</sequence>
<proteinExistence type="predicted"/>
<protein>
    <submittedName>
        <fullName evidence="1">Uncharacterized protein</fullName>
    </submittedName>
</protein>
<name>A0ABR2S139_9ROSI</name>
<dbReference type="EMBL" id="JBBPBN010000018">
    <property type="protein sequence ID" value="KAK9018684.1"/>
    <property type="molecule type" value="Genomic_DNA"/>
</dbReference>
<evidence type="ECO:0000313" key="2">
    <source>
        <dbReference type="Proteomes" id="UP001396334"/>
    </source>
</evidence>
<organism evidence="1 2">
    <name type="scientific">Hibiscus sabdariffa</name>
    <name type="common">roselle</name>
    <dbReference type="NCBI Taxonomy" id="183260"/>
    <lineage>
        <taxon>Eukaryota</taxon>
        <taxon>Viridiplantae</taxon>
        <taxon>Streptophyta</taxon>
        <taxon>Embryophyta</taxon>
        <taxon>Tracheophyta</taxon>
        <taxon>Spermatophyta</taxon>
        <taxon>Magnoliopsida</taxon>
        <taxon>eudicotyledons</taxon>
        <taxon>Gunneridae</taxon>
        <taxon>Pentapetalae</taxon>
        <taxon>rosids</taxon>
        <taxon>malvids</taxon>
        <taxon>Malvales</taxon>
        <taxon>Malvaceae</taxon>
        <taxon>Malvoideae</taxon>
        <taxon>Hibiscus</taxon>
    </lineage>
</organism>
<evidence type="ECO:0000313" key="1">
    <source>
        <dbReference type="EMBL" id="KAK9018684.1"/>
    </source>
</evidence>
<comment type="caution">
    <text evidence="1">The sequence shown here is derived from an EMBL/GenBank/DDBJ whole genome shotgun (WGS) entry which is preliminary data.</text>
</comment>
<keyword evidence="2" id="KW-1185">Reference proteome</keyword>